<gene>
    <name evidence="8" type="ORF">ACFOVU_01055</name>
</gene>
<feature type="transmembrane region" description="Helical" evidence="7">
    <location>
        <begin position="54"/>
        <end position="79"/>
    </location>
</feature>
<evidence type="ECO:0000313" key="8">
    <source>
        <dbReference type="EMBL" id="MFC3994486.1"/>
    </source>
</evidence>
<evidence type="ECO:0000256" key="2">
    <source>
        <dbReference type="ARBA" id="ARBA00006679"/>
    </source>
</evidence>
<sequence>MTGTALKAGNPLTDTVTLIARIAIGVIFIAHGWQKIQSGVAATGQGFASMGVPLPEIAGIVAIAIEFGGGIALVVGFALPVTGVLLAAQMVGAYVFGHFGTPLFVSEGGFELVLALGTAALALGFTGGGFALDRFLPWGRSTAAAPATARVA</sequence>
<evidence type="ECO:0000256" key="4">
    <source>
        <dbReference type="ARBA" id="ARBA00022692"/>
    </source>
</evidence>
<feature type="transmembrane region" description="Helical" evidence="7">
    <location>
        <begin position="112"/>
        <end position="132"/>
    </location>
</feature>
<proteinExistence type="inferred from homology"/>
<feature type="transmembrane region" description="Helical" evidence="7">
    <location>
        <begin position="15"/>
        <end position="33"/>
    </location>
</feature>
<comment type="caution">
    <text evidence="8">The sequence shown here is derived from an EMBL/GenBank/DDBJ whole genome shotgun (WGS) entry which is preliminary data.</text>
</comment>
<feature type="transmembrane region" description="Helical" evidence="7">
    <location>
        <begin position="85"/>
        <end position="105"/>
    </location>
</feature>
<keyword evidence="4 7" id="KW-0812">Transmembrane</keyword>
<keyword evidence="9" id="KW-1185">Reference proteome</keyword>
<dbReference type="PANTHER" id="PTHR33452">
    <property type="entry name" value="OXIDOREDUCTASE CATD-RELATED"/>
    <property type="match status" value="1"/>
</dbReference>
<organism evidence="8 9">
    <name type="scientific">Nocardiopsis sediminis</name>
    <dbReference type="NCBI Taxonomy" id="1778267"/>
    <lineage>
        <taxon>Bacteria</taxon>
        <taxon>Bacillati</taxon>
        <taxon>Actinomycetota</taxon>
        <taxon>Actinomycetes</taxon>
        <taxon>Streptosporangiales</taxon>
        <taxon>Nocardiopsidaceae</taxon>
        <taxon>Nocardiopsis</taxon>
    </lineage>
</organism>
<keyword evidence="5 7" id="KW-1133">Transmembrane helix</keyword>
<dbReference type="RefSeq" id="WP_378529356.1">
    <property type="nucleotide sequence ID" value="NZ_JBHSBH010000002.1"/>
</dbReference>
<keyword evidence="3" id="KW-1003">Cell membrane</keyword>
<evidence type="ECO:0000256" key="3">
    <source>
        <dbReference type="ARBA" id="ARBA00022475"/>
    </source>
</evidence>
<evidence type="ECO:0000256" key="7">
    <source>
        <dbReference type="SAM" id="Phobius"/>
    </source>
</evidence>
<dbReference type="InterPro" id="IPR032808">
    <property type="entry name" value="DoxX"/>
</dbReference>
<reference evidence="9" key="1">
    <citation type="journal article" date="2019" name="Int. J. Syst. Evol. Microbiol.">
        <title>The Global Catalogue of Microorganisms (GCM) 10K type strain sequencing project: providing services to taxonomists for standard genome sequencing and annotation.</title>
        <authorList>
            <consortium name="The Broad Institute Genomics Platform"/>
            <consortium name="The Broad Institute Genome Sequencing Center for Infectious Disease"/>
            <person name="Wu L."/>
            <person name="Ma J."/>
        </authorList>
    </citation>
    <scope>NUCLEOTIDE SEQUENCE [LARGE SCALE GENOMIC DNA]</scope>
    <source>
        <strain evidence="9">TBRC 1826</strain>
    </source>
</reference>
<comment type="similarity">
    <text evidence="2">Belongs to the DoxX family.</text>
</comment>
<accession>A0ABV8FIJ4</accession>
<evidence type="ECO:0000256" key="5">
    <source>
        <dbReference type="ARBA" id="ARBA00022989"/>
    </source>
</evidence>
<dbReference type="Pfam" id="PF07681">
    <property type="entry name" value="DoxX"/>
    <property type="match status" value="1"/>
</dbReference>
<keyword evidence="6 7" id="KW-0472">Membrane</keyword>
<evidence type="ECO:0000313" key="9">
    <source>
        <dbReference type="Proteomes" id="UP001595847"/>
    </source>
</evidence>
<dbReference type="PANTHER" id="PTHR33452:SF1">
    <property type="entry name" value="INNER MEMBRANE PROTEIN YPHA-RELATED"/>
    <property type="match status" value="1"/>
</dbReference>
<dbReference type="InterPro" id="IPR051907">
    <property type="entry name" value="DoxX-like_oxidoreductase"/>
</dbReference>
<protein>
    <submittedName>
        <fullName evidence="8">DoxX family protein</fullName>
    </submittedName>
</protein>
<evidence type="ECO:0000256" key="1">
    <source>
        <dbReference type="ARBA" id="ARBA00004651"/>
    </source>
</evidence>
<evidence type="ECO:0000256" key="6">
    <source>
        <dbReference type="ARBA" id="ARBA00023136"/>
    </source>
</evidence>
<dbReference type="EMBL" id="JBHSBH010000002">
    <property type="protein sequence ID" value="MFC3994486.1"/>
    <property type="molecule type" value="Genomic_DNA"/>
</dbReference>
<name>A0ABV8FIJ4_9ACTN</name>
<dbReference type="Proteomes" id="UP001595847">
    <property type="component" value="Unassembled WGS sequence"/>
</dbReference>
<comment type="subcellular location">
    <subcellularLocation>
        <location evidence="1">Cell membrane</location>
        <topology evidence="1">Multi-pass membrane protein</topology>
    </subcellularLocation>
</comment>